<accession>A0AAW4YV51</accession>
<evidence type="ECO:0008006" key="3">
    <source>
        <dbReference type="Google" id="ProtNLM"/>
    </source>
</evidence>
<sequence length="142" mass="15801">MATDGLQGSKEILENLKKLKGDQTIGVFKKAGKSAMQSVVDDAKRRARALNDSETPSSIEPHIDAIVIYKNDELVVSVGVRGGARYRRGDKARGLVTYWRYVELGTENAPAQPFLRPALAENQQQVFERFIQELGAEITKRL</sequence>
<reference evidence="1" key="2">
    <citation type="journal article" date="2021" name="Front. Microbiol.">
        <title>Aerobic Denitrification and Heterotrophic Sulfur Oxidation in the Genus Halomonas Revealed by Six Novel Species Characterizations and Genome-Based Analysis.</title>
        <authorList>
            <person name="Wang L."/>
            <person name="Shao Z."/>
        </authorList>
    </citation>
    <scope>NUCLEOTIDE SEQUENCE</scope>
    <source>
        <strain evidence="1">MCCC 1A05776</strain>
    </source>
</reference>
<dbReference type="InterPro" id="IPR010064">
    <property type="entry name" value="HK97-gp10_tail"/>
</dbReference>
<dbReference type="NCBIfam" id="TIGR01725">
    <property type="entry name" value="phge_HK97_gp10"/>
    <property type="match status" value="1"/>
</dbReference>
<dbReference type="EMBL" id="JABFTS010000005">
    <property type="protein sequence ID" value="MCE8052279.1"/>
    <property type="molecule type" value="Genomic_DNA"/>
</dbReference>
<evidence type="ECO:0000313" key="1">
    <source>
        <dbReference type="EMBL" id="MCE8052279.1"/>
    </source>
</evidence>
<dbReference type="Pfam" id="PF04883">
    <property type="entry name" value="HK97-gp10_like"/>
    <property type="match status" value="1"/>
</dbReference>
<dbReference type="Proteomes" id="UP001320178">
    <property type="component" value="Unassembled WGS sequence"/>
</dbReference>
<protein>
    <recommendedName>
        <fullName evidence="3">HK97 gp10 family phage protein</fullName>
    </recommendedName>
</protein>
<organism evidence="1 2">
    <name type="scientific">Billgrantia desiderata</name>
    <dbReference type="NCBI Taxonomy" id="52021"/>
    <lineage>
        <taxon>Bacteria</taxon>
        <taxon>Pseudomonadati</taxon>
        <taxon>Pseudomonadota</taxon>
        <taxon>Gammaproteobacteria</taxon>
        <taxon>Oceanospirillales</taxon>
        <taxon>Halomonadaceae</taxon>
        <taxon>Billgrantia</taxon>
    </lineage>
</organism>
<gene>
    <name evidence="1" type="ORF">HOP61_13290</name>
</gene>
<name>A0AAW4YV51_9GAMM</name>
<proteinExistence type="predicted"/>
<dbReference type="RefSeq" id="WP_234239746.1">
    <property type="nucleotide sequence ID" value="NZ_JABFTS010000005.1"/>
</dbReference>
<evidence type="ECO:0000313" key="2">
    <source>
        <dbReference type="Proteomes" id="UP001320178"/>
    </source>
</evidence>
<dbReference type="AlphaFoldDB" id="A0AAW4YV51"/>
<comment type="caution">
    <text evidence="1">The sequence shown here is derived from an EMBL/GenBank/DDBJ whole genome shotgun (WGS) entry which is preliminary data.</text>
</comment>
<reference evidence="1" key="1">
    <citation type="submission" date="2020-05" db="EMBL/GenBank/DDBJ databases">
        <authorList>
            <person name="Wang L."/>
            <person name="Shao Z."/>
        </authorList>
    </citation>
    <scope>NUCLEOTIDE SEQUENCE</scope>
    <source>
        <strain evidence="1">MCCC 1A05776</strain>
    </source>
</reference>